<dbReference type="InterPro" id="IPR052155">
    <property type="entry name" value="Biofilm_reg_signaling"/>
</dbReference>
<dbReference type="InterPro" id="IPR000160">
    <property type="entry name" value="GGDEF_dom"/>
</dbReference>
<dbReference type="RefSeq" id="WP_386361790.1">
    <property type="nucleotide sequence ID" value="NZ_JBHRXZ010000012.1"/>
</dbReference>
<sequence length="863" mass="96823">MNLPLYLHRLLSDSQPHGLSPGQDFAQHGHRFSNGYLRSGPTALQVIFQTNPDPVMLSEHSTGRLLDVNPGFVRHFGWSELEAVGQTSLELGMMSRGTRQQILDTLESEGCLDEVEVELVSRSGERMQHLLYGGAFVLDGQHCLLITTRDITEQRSQAEALRESQERLKLALDSVELGTWEWHIPSGMIYGSARAARLQGLARGAFQGSTREFFVHVPATDMRSMYGIYHAVASGRRRNFQAQYRCRMPDGRFRYLESTARLYRDAHGKPHRMAGTIVDITERQQAETALRASEAKFARAFHGSPDAIVIVERDSGRFIEVNEAFTRLTGHRGEHAIGRTAEELGLWPDKAQRDRLLRLVEHEGRVVHRDSVFIDRNGSTLHLDVSVEPMSLNETACLLITARDISELKQAQARIQHLAWHDPLTDLPNRALLTDRLTQQIALHKRHDMRGAVLFIDLDHFKHINDSLGHPVGDVVLKMITARLEASVRHEDTVSRLGGDEFVVLLTGLSGRRSEVTRQVRKVAEKLRAVLAEPMRYEGQWLKVTPSMGIALLPDHGETPADLLKRADIALYRAKDAGRNAIQLFRTTMQHAASARLQMENDLRQALLRHEFRLHLQPQVDARDNRIIGAEALLRWDHPKLGPQSPGLFIQLLEESGLIVEVGDWILREACRIGAYLLNERSVDAGAFSLSINISPRQFRQSDFVEQVMRAIGASGVPQRMIKLEITEGIVIQNLEDTIGKMNRLKKAGISFAMDDFGTGYSSLTYLKRLPVDLLKIDQSFVRDAMAGDGDAEIIRAIVSMAASLGLEVIAEGVEQQAQLDILQQRDCHLYQGYLFSRPLPLEMFCELLDSSLARAAGPTHPA</sequence>
<gene>
    <name evidence="5" type="ORF">ACFOMF_04900</name>
</gene>
<dbReference type="SMART" id="SM00091">
    <property type="entry name" value="PAS"/>
    <property type="match status" value="2"/>
</dbReference>
<accession>A0ABV7T362</accession>
<dbReference type="Pfam" id="PF13188">
    <property type="entry name" value="PAS_8"/>
    <property type="match status" value="1"/>
</dbReference>
<dbReference type="PROSITE" id="PS50113">
    <property type="entry name" value="PAC"/>
    <property type="match status" value="2"/>
</dbReference>
<organism evidence="5 6">
    <name type="scientific">Stutzerimonas tarimensis</name>
    <dbReference type="NCBI Taxonomy" id="1507735"/>
    <lineage>
        <taxon>Bacteria</taxon>
        <taxon>Pseudomonadati</taxon>
        <taxon>Pseudomonadota</taxon>
        <taxon>Gammaproteobacteria</taxon>
        <taxon>Pseudomonadales</taxon>
        <taxon>Pseudomonadaceae</taxon>
        <taxon>Stutzerimonas</taxon>
    </lineage>
</organism>
<dbReference type="SMART" id="SM00052">
    <property type="entry name" value="EAL"/>
    <property type="match status" value="1"/>
</dbReference>
<dbReference type="InterPro" id="IPR035919">
    <property type="entry name" value="EAL_sf"/>
</dbReference>
<dbReference type="NCBIfam" id="TIGR00229">
    <property type="entry name" value="sensory_box"/>
    <property type="match status" value="3"/>
</dbReference>
<proteinExistence type="predicted"/>
<dbReference type="SMART" id="SM00086">
    <property type="entry name" value="PAC"/>
    <property type="match status" value="3"/>
</dbReference>
<dbReference type="SUPFAM" id="SSF141868">
    <property type="entry name" value="EAL domain-like"/>
    <property type="match status" value="1"/>
</dbReference>
<dbReference type="Pfam" id="PF00563">
    <property type="entry name" value="EAL"/>
    <property type="match status" value="1"/>
</dbReference>
<dbReference type="PANTHER" id="PTHR44757">
    <property type="entry name" value="DIGUANYLATE CYCLASE DGCP"/>
    <property type="match status" value="1"/>
</dbReference>
<feature type="domain" description="EAL" evidence="3">
    <location>
        <begin position="596"/>
        <end position="853"/>
    </location>
</feature>
<keyword evidence="6" id="KW-1185">Reference proteome</keyword>
<dbReference type="Gene3D" id="3.30.70.270">
    <property type="match status" value="1"/>
</dbReference>
<dbReference type="SMART" id="SM00267">
    <property type="entry name" value="GGDEF"/>
    <property type="match status" value="1"/>
</dbReference>
<feature type="domain" description="PAS" evidence="1">
    <location>
        <begin position="40"/>
        <end position="89"/>
    </location>
</feature>
<dbReference type="EMBL" id="JBHRXZ010000012">
    <property type="protein sequence ID" value="MFC3607119.1"/>
    <property type="molecule type" value="Genomic_DNA"/>
</dbReference>
<dbReference type="InterPro" id="IPR000014">
    <property type="entry name" value="PAS"/>
</dbReference>
<feature type="domain" description="GGDEF" evidence="4">
    <location>
        <begin position="449"/>
        <end position="587"/>
    </location>
</feature>
<dbReference type="InterPro" id="IPR000700">
    <property type="entry name" value="PAS-assoc_C"/>
</dbReference>
<dbReference type="Pfam" id="PF13426">
    <property type="entry name" value="PAS_9"/>
    <property type="match status" value="1"/>
</dbReference>
<feature type="domain" description="PAC" evidence="2">
    <location>
        <begin position="240"/>
        <end position="292"/>
    </location>
</feature>
<dbReference type="Gene3D" id="3.20.20.450">
    <property type="entry name" value="EAL domain"/>
    <property type="match status" value="1"/>
</dbReference>
<feature type="domain" description="PAC" evidence="2">
    <location>
        <begin position="360"/>
        <end position="417"/>
    </location>
</feature>
<dbReference type="NCBIfam" id="TIGR00254">
    <property type="entry name" value="GGDEF"/>
    <property type="match status" value="1"/>
</dbReference>
<dbReference type="PROSITE" id="PS50112">
    <property type="entry name" value="PAS"/>
    <property type="match status" value="2"/>
</dbReference>
<dbReference type="InterPro" id="IPR001633">
    <property type="entry name" value="EAL_dom"/>
</dbReference>
<dbReference type="Proteomes" id="UP001595630">
    <property type="component" value="Unassembled WGS sequence"/>
</dbReference>
<reference evidence="6" key="1">
    <citation type="journal article" date="2019" name="Int. J. Syst. Evol. Microbiol.">
        <title>The Global Catalogue of Microorganisms (GCM) 10K type strain sequencing project: providing services to taxonomists for standard genome sequencing and annotation.</title>
        <authorList>
            <consortium name="The Broad Institute Genomics Platform"/>
            <consortium name="The Broad Institute Genome Sequencing Center for Infectious Disease"/>
            <person name="Wu L."/>
            <person name="Ma J."/>
        </authorList>
    </citation>
    <scope>NUCLEOTIDE SEQUENCE [LARGE SCALE GENOMIC DNA]</scope>
    <source>
        <strain evidence="6">KCTC 42447</strain>
    </source>
</reference>
<comment type="caution">
    <text evidence="5">The sequence shown here is derived from an EMBL/GenBank/DDBJ whole genome shotgun (WGS) entry which is preliminary data.</text>
</comment>
<dbReference type="InterPro" id="IPR001610">
    <property type="entry name" value="PAC"/>
</dbReference>
<evidence type="ECO:0000259" key="1">
    <source>
        <dbReference type="PROSITE" id="PS50112"/>
    </source>
</evidence>
<evidence type="ECO:0000313" key="5">
    <source>
        <dbReference type="EMBL" id="MFC3607119.1"/>
    </source>
</evidence>
<dbReference type="SUPFAM" id="SSF55785">
    <property type="entry name" value="PYP-like sensor domain (PAS domain)"/>
    <property type="match status" value="3"/>
</dbReference>
<dbReference type="InterPro" id="IPR043128">
    <property type="entry name" value="Rev_trsase/Diguanyl_cyclase"/>
</dbReference>
<dbReference type="CDD" id="cd01948">
    <property type="entry name" value="EAL"/>
    <property type="match status" value="1"/>
</dbReference>
<dbReference type="PROSITE" id="PS50887">
    <property type="entry name" value="GGDEF"/>
    <property type="match status" value="1"/>
</dbReference>
<dbReference type="Gene3D" id="3.30.450.20">
    <property type="entry name" value="PAS domain"/>
    <property type="match status" value="3"/>
</dbReference>
<dbReference type="Pfam" id="PF00990">
    <property type="entry name" value="GGDEF"/>
    <property type="match status" value="1"/>
</dbReference>
<dbReference type="CDD" id="cd01949">
    <property type="entry name" value="GGDEF"/>
    <property type="match status" value="1"/>
</dbReference>
<evidence type="ECO:0000259" key="4">
    <source>
        <dbReference type="PROSITE" id="PS50887"/>
    </source>
</evidence>
<dbReference type="InterPro" id="IPR029787">
    <property type="entry name" value="Nucleotide_cyclase"/>
</dbReference>
<dbReference type="Gene3D" id="2.10.70.100">
    <property type="match status" value="1"/>
</dbReference>
<evidence type="ECO:0000313" key="6">
    <source>
        <dbReference type="Proteomes" id="UP001595630"/>
    </source>
</evidence>
<dbReference type="PANTHER" id="PTHR44757:SF2">
    <property type="entry name" value="BIOFILM ARCHITECTURE MAINTENANCE PROTEIN MBAA"/>
    <property type="match status" value="1"/>
</dbReference>
<dbReference type="SUPFAM" id="SSF55073">
    <property type="entry name" value="Nucleotide cyclase"/>
    <property type="match status" value="1"/>
</dbReference>
<protein>
    <submittedName>
        <fullName evidence="5">EAL domain-containing protein</fullName>
    </submittedName>
</protein>
<dbReference type="CDD" id="cd00130">
    <property type="entry name" value="PAS"/>
    <property type="match status" value="2"/>
</dbReference>
<feature type="domain" description="PAS" evidence="1">
    <location>
        <begin position="293"/>
        <end position="340"/>
    </location>
</feature>
<dbReference type="PROSITE" id="PS50883">
    <property type="entry name" value="EAL"/>
    <property type="match status" value="1"/>
</dbReference>
<evidence type="ECO:0000259" key="2">
    <source>
        <dbReference type="PROSITE" id="PS50113"/>
    </source>
</evidence>
<dbReference type="InterPro" id="IPR035965">
    <property type="entry name" value="PAS-like_dom_sf"/>
</dbReference>
<evidence type="ECO:0000259" key="3">
    <source>
        <dbReference type="PROSITE" id="PS50883"/>
    </source>
</evidence>
<dbReference type="Pfam" id="PF08447">
    <property type="entry name" value="PAS_3"/>
    <property type="match status" value="1"/>
</dbReference>
<name>A0ABV7T362_9GAMM</name>
<dbReference type="InterPro" id="IPR013655">
    <property type="entry name" value="PAS_fold_3"/>
</dbReference>